<dbReference type="EMBL" id="BOMN01000116">
    <property type="protein sequence ID" value="GIE25156.1"/>
    <property type="molecule type" value="Genomic_DNA"/>
</dbReference>
<accession>A0ABQ4A2S5</accession>
<evidence type="ECO:0000256" key="1">
    <source>
        <dbReference type="SAM" id="Coils"/>
    </source>
</evidence>
<reference evidence="2 3" key="1">
    <citation type="submission" date="2021-01" db="EMBL/GenBank/DDBJ databases">
        <title>Whole genome shotgun sequence of Actinoplanes humidus NBRC 14915.</title>
        <authorList>
            <person name="Komaki H."/>
            <person name="Tamura T."/>
        </authorList>
    </citation>
    <scope>NUCLEOTIDE SEQUENCE [LARGE SCALE GENOMIC DNA]</scope>
    <source>
        <strain evidence="2 3">NBRC 14915</strain>
    </source>
</reference>
<evidence type="ECO:0000313" key="2">
    <source>
        <dbReference type="EMBL" id="GIE25156.1"/>
    </source>
</evidence>
<protein>
    <recommendedName>
        <fullName evidence="4">Integral membrane protein</fullName>
    </recommendedName>
</protein>
<proteinExistence type="predicted"/>
<gene>
    <name evidence="2" type="ORF">Ahu01nite_082580</name>
</gene>
<organism evidence="2 3">
    <name type="scientific">Winogradskya humida</name>
    <dbReference type="NCBI Taxonomy" id="113566"/>
    <lineage>
        <taxon>Bacteria</taxon>
        <taxon>Bacillati</taxon>
        <taxon>Actinomycetota</taxon>
        <taxon>Actinomycetes</taxon>
        <taxon>Micromonosporales</taxon>
        <taxon>Micromonosporaceae</taxon>
        <taxon>Winogradskya</taxon>
    </lineage>
</organism>
<evidence type="ECO:0000313" key="3">
    <source>
        <dbReference type="Proteomes" id="UP000603200"/>
    </source>
</evidence>
<dbReference type="Gene3D" id="1.10.287.1490">
    <property type="match status" value="1"/>
</dbReference>
<dbReference type="Proteomes" id="UP000603200">
    <property type="component" value="Unassembled WGS sequence"/>
</dbReference>
<comment type="caution">
    <text evidence="2">The sequence shown here is derived from an EMBL/GenBank/DDBJ whole genome shotgun (WGS) entry which is preliminary data.</text>
</comment>
<keyword evidence="1" id="KW-0175">Coiled coil</keyword>
<evidence type="ECO:0008006" key="4">
    <source>
        <dbReference type="Google" id="ProtNLM"/>
    </source>
</evidence>
<name>A0ABQ4A2S5_9ACTN</name>
<feature type="coiled-coil region" evidence="1">
    <location>
        <begin position="43"/>
        <end position="120"/>
    </location>
</feature>
<sequence length="370" mass="38427">MRNDNSGVWQGAAGDAFRAHLNSTLIEDLSKANQSLNTAVNALRGWSTSLDGYQERAADLERQAADAQRDVTAAENKQQSAAASPDLNLAGQYFDNEAELQNAQQRLDRATMVLRDANTDLDMALDVLAHLRKLAQQLHDEWDAAASKVADLLKEAAKFAPSKGLLSQLGDDILDGVVGAASWVEDHLDEIHSVLSTISAVAGLIALVTPPPIDVIAFAVSAVAGVGALATTIANPKVRQDLGEMLHGDFKGNWGSAIQLGGDVIGLVPGVGAVGKVAKGGEVVVDGVRGAKSITQIVSEAAKDPGFVMKNVAKVVPEVPIVIEKITAAVPLAMKNVDAVPGALNVINKTVGMAKKSFATGQGLVGGGDD</sequence>
<keyword evidence="3" id="KW-1185">Reference proteome</keyword>